<feature type="compositionally biased region" description="Basic residues" evidence="1">
    <location>
        <begin position="69"/>
        <end position="79"/>
    </location>
</feature>
<keyword evidence="2" id="KW-0812">Transmembrane</keyword>
<proteinExistence type="predicted"/>
<evidence type="ECO:0000256" key="1">
    <source>
        <dbReference type="SAM" id="MobiDB-lite"/>
    </source>
</evidence>
<accession>A0A5Q0M089</accession>
<name>A0A5Q0M089_VARPD</name>
<feature type="region of interest" description="Disordered" evidence="1">
    <location>
        <begin position="47"/>
        <end position="79"/>
    </location>
</feature>
<dbReference type="AlphaFoldDB" id="A0A5Q0M089"/>
<evidence type="ECO:0000256" key="2">
    <source>
        <dbReference type="SAM" id="Phobius"/>
    </source>
</evidence>
<feature type="transmembrane region" description="Helical" evidence="2">
    <location>
        <begin position="12"/>
        <end position="33"/>
    </location>
</feature>
<dbReference type="RefSeq" id="WP_153280828.1">
    <property type="nucleotide sequence ID" value="NZ_CP045644.1"/>
</dbReference>
<keyword evidence="2" id="KW-1133">Transmembrane helix</keyword>
<evidence type="ECO:0000313" key="3">
    <source>
        <dbReference type="EMBL" id="QFZ81902.1"/>
    </source>
</evidence>
<sequence length="79" mass="9162">MHRTTIDDGSHFFMMLGLYISILAIGAVIFLLVRWWKDRRDYPAAHRRPQTKSLLDRLSGRDAKTKSTAAHKSHGKRKK</sequence>
<reference evidence="3 4" key="1">
    <citation type="submission" date="2019-10" db="EMBL/GenBank/DDBJ databases">
        <title>Complete genome sequence of Variovorax paradoxus 5C-2.</title>
        <authorList>
            <person name="Gogoleva N.E."/>
            <person name="Balkin A.S."/>
        </authorList>
    </citation>
    <scope>NUCLEOTIDE SEQUENCE [LARGE SCALE GENOMIC DNA]</scope>
    <source>
        <strain evidence="3 4">5C-2</strain>
    </source>
</reference>
<dbReference type="EMBL" id="CP045644">
    <property type="protein sequence ID" value="QFZ81902.1"/>
    <property type="molecule type" value="Genomic_DNA"/>
</dbReference>
<gene>
    <name evidence="3" type="ORF">GFK26_03500</name>
</gene>
<keyword evidence="2" id="KW-0472">Membrane</keyword>
<evidence type="ECO:0000313" key="4">
    <source>
        <dbReference type="Proteomes" id="UP000326780"/>
    </source>
</evidence>
<organism evidence="3 4">
    <name type="scientific">Variovorax paradoxus</name>
    <dbReference type="NCBI Taxonomy" id="34073"/>
    <lineage>
        <taxon>Bacteria</taxon>
        <taxon>Pseudomonadati</taxon>
        <taxon>Pseudomonadota</taxon>
        <taxon>Betaproteobacteria</taxon>
        <taxon>Burkholderiales</taxon>
        <taxon>Comamonadaceae</taxon>
        <taxon>Variovorax</taxon>
    </lineage>
</organism>
<protein>
    <submittedName>
        <fullName evidence="3">Uncharacterized protein</fullName>
    </submittedName>
</protein>
<dbReference type="Proteomes" id="UP000326780">
    <property type="component" value="Chromosome"/>
</dbReference>
<feature type="compositionally biased region" description="Basic and acidic residues" evidence="1">
    <location>
        <begin position="54"/>
        <end position="65"/>
    </location>
</feature>